<keyword evidence="2" id="KW-0489">Methyltransferase</keyword>
<sequence>MSLYQQLSLYYDELFPVKMNKVHWIWDKLGLQKKDKILDLGCGTGDYVLSFAKQDIYSYGIDNDHGMIDMAINKIQKNEITGAHVAVGDMLQDYPFNEKFNGIFCIGNTLPHVNSFEDVYQCLQIAYNYLNPKGRLLVQTVNFDQDGADSKEFPVLTARKGQVKFYRQYRPHNEREDKVLFETLLQITDNHENYQDETELLILTKDKLTSMLERAGFQVKNSYCGFEEQIWNQNCSSTVILAEKM</sequence>
<dbReference type="InParanoid" id="B2A236"/>
<keyword evidence="2" id="KW-0808">Transferase</keyword>
<dbReference type="InterPro" id="IPR029063">
    <property type="entry name" value="SAM-dependent_MTases_sf"/>
</dbReference>
<dbReference type="HOGENOM" id="CLU_069129_8_2_9"/>
<reference evidence="2 3" key="2">
    <citation type="journal article" date="2011" name="J. Bacteriol.">
        <title>Complete genome sequence of the anaerobic, halophilic alkalithermophile Natranaerobius thermophilus JW/NM-WN-LF.</title>
        <authorList>
            <person name="Zhao B."/>
            <person name="Mesbah N.M."/>
            <person name="Dalin E."/>
            <person name="Goodwin L."/>
            <person name="Nolan M."/>
            <person name="Pitluck S."/>
            <person name="Chertkov O."/>
            <person name="Brettin T.S."/>
            <person name="Han J."/>
            <person name="Larimer F.W."/>
            <person name="Land M.L."/>
            <person name="Hauser L."/>
            <person name="Kyrpides N."/>
            <person name="Wiegel J."/>
        </authorList>
    </citation>
    <scope>NUCLEOTIDE SEQUENCE [LARGE SCALE GENOMIC DNA]</scope>
    <source>
        <strain evidence="3">ATCC BAA-1301 / DSM 18059 / JW/NM-WN-LF</strain>
    </source>
</reference>
<dbReference type="OrthoDB" id="9791837at2"/>
<dbReference type="GO" id="GO:0032259">
    <property type="term" value="P:methylation"/>
    <property type="evidence" value="ECO:0007669"/>
    <property type="project" value="UniProtKB-KW"/>
</dbReference>
<dbReference type="RefSeq" id="WP_012447716.1">
    <property type="nucleotide sequence ID" value="NC_010718.1"/>
</dbReference>
<dbReference type="Pfam" id="PF13847">
    <property type="entry name" value="Methyltransf_31"/>
    <property type="match status" value="1"/>
</dbReference>
<name>B2A236_NATTJ</name>
<dbReference type="PANTHER" id="PTHR43861">
    <property type="entry name" value="TRANS-ACONITATE 2-METHYLTRANSFERASE-RELATED"/>
    <property type="match status" value="1"/>
</dbReference>
<accession>B2A236</accession>
<dbReference type="SUPFAM" id="SSF53335">
    <property type="entry name" value="S-adenosyl-L-methionine-dependent methyltransferases"/>
    <property type="match status" value="1"/>
</dbReference>
<dbReference type="InterPro" id="IPR025714">
    <property type="entry name" value="Methyltranfer_dom"/>
</dbReference>
<dbReference type="GO" id="GO:0008168">
    <property type="term" value="F:methyltransferase activity"/>
    <property type="evidence" value="ECO:0007669"/>
    <property type="project" value="UniProtKB-KW"/>
</dbReference>
<dbReference type="KEGG" id="nth:Nther_1258"/>
<proteinExistence type="predicted"/>
<dbReference type="eggNOG" id="COG2226">
    <property type="taxonomic scope" value="Bacteria"/>
</dbReference>
<organism evidence="2 3">
    <name type="scientific">Natranaerobius thermophilus (strain ATCC BAA-1301 / DSM 18059 / JW/NM-WN-LF)</name>
    <dbReference type="NCBI Taxonomy" id="457570"/>
    <lineage>
        <taxon>Bacteria</taxon>
        <taxon>Bacillati</taxon>
        <taxon>Bacillota</taxon>
        <taxon>Clostridia</taxon>
        <taxon>Natranaerobiales</taxon>
        <taxon>Natranaerobiaceae</taxon>
        <taxon>Natranaerobius</taxon>
    </lineage>
</organism>
<dbReference type="STRING" id="457570.Nther_1258"/>
<dbReference type="CDD" id="cd02440">
    <property type="entry name" value="AdoMet_MTases"/>
    <property type="match status" value="1"/>
</dbReference>
<dbReference type="AlphaFoldDB" id="B2A236"/>
<dbReference type="Proteomes" id="UP000001683">
    <property type="component" value="Chromosome"/>
</dbReference>
<evidence type="ECO:0000313" key="2">
    <source>
        <dbReference type="EMBL" id="ACB84841.1"/>
    </source>
</evidence>
<keyword evidence="3" id="KW-1185">Reference proteome</keyword>
<dbReference type="Gene3D" id="3.40.50.150">
    <property type="entry name" value="Vaccinia Virus protein VP39"/>
    <property type="match status" value="1"/>
</dbReference>
<protein>
    <submittedName>
        <fullName evidence="2">Methyltransferase type 11</fullName>
    </submittedName>
</protein>
<evidence type="ECO:0000313" key="3">
    <source>
        <dbReference type="Proteomes" id="UP000001683"/>
    </source>
</evidence>
<dbReference type="EMBL" id="CP001034">
    <property type="protein sequence ID" value="ACB84841.1"/>
    <property type="molecule type" value="Genomic_DNA"/>
</dbReference>
<evidence type="ECO:0000259" key="1">
    <source>
        <dbReference type="Pfam" id="PF13847"/>
    </source>
</evidence>
<gene>
    <name evidence="2" type="ordered locus">Nther_1258</name>
</gene>
<feature type="domain" description="Methyltransferase" evidence="1">
    <location>
        <begin position="32"/>
        <end position="216"/>
    </location>
</feature>
<dbReference type="Gene3D" id="2.20.25.110">
    <property type="entry name" value="S-adenosyl-L-methionine-dependent methyltransferases"/>
    <property type="match status" value="1"/>
</dbReference>
<reference evidence="2 3" key="1">
    <citation type="submission" date="2008-04" db="EMBL/GenBank/DDBJ databases">
        <title>Complete sequence of chromosome of Natranaerobius thermophilus JW/NM-WN-LF.</title>
        <authorList>
            <consortium name="US DOE Joint Genome Institute"/>
            <person name="Copeland A."/>
            <person name="Lucas S."/>
            <person name="Lapidus A."/>
            <person name="Glavina del Rio T."/>
            <person name="Dalin E."/>
            <person name="Tice H."/>
            <person name="Bruce D."/>
            <person name="Goodwin L."/>
            <person name="Pitluck S."/>
            <person name="Chertkov O."/>
            <person name="Brettin T."/>
            <person name="Detter J.C."/>
            <person name="Han C."/>
            <person name="Kuske C.R."/>
            <person name="Schmutz J."/>
            <person name="Larimer F."/>
            <person name="Land M."/>
            <person name="Hauser L."/>
            <person name="Kyrpides N."/>
            <person name="Lykidis A."/>
            <person name="Mesbah N.M."/>
            <person name="Wiegel J."/>
        </authorList>
    </citation>
    <scope>NUCLEOTIDE SEQUENCE [LARGE SCALE GENOMIC DNA]</scope>
    <source>
        <strain evidence="3">ATCC BAA-1301 / DSM 18059 / JW/NM-WN-LF</strain>
    </source>
</reference>